<dbReference type="Gene3D" id="2.30.300.10">
    <property type="entry name" value="Baseplate protein-like domain - beta roll fold"/>
    <property type="match status" value="1"/>
</dbReference>
<dbReference type="SUPFAM" id="SSF69279">
    <property type="entry name" value="Phage tail proteins"/>
    <property type="match status" value="1"/>
</dbReference>
<dbReference type="AlphaFoldDB" id="A0A8J6M476"/>
<dbReference type="Proteomes" id="UP000602260">
    <property type="component" value="Unassembled WGS sequence"/>
</dbReference>
<dbReference type="InterPro" id="IPR023399">
    <property type="entry name" value="Baseplate-like_2-layer_sand"/>
</dbReference>
<comment type="caution">
    <text evidence="1">The sequence shown here is derived from an EMBL/GenBank/DDBJ whole genome shotgun (WGS) entry which is preliminary data.</text>
</comment>
<accession>A0A8J6M476</accession>
<dbReference type="Gene3D" id="3.30.1920.10">
    <property type="entry name" value="Baseplate protein-like domains - 2 layer sandwich fold"/>
    <property type="match status" value="1"/>
</dbReference>
<gene>
    <name evidence="1" type="ORF">H8S55_02375</name>
</gene>
<evidence type="ECO:0000313" key="2">
    <source>
        <dbReference type="Proteomes" id="UP000602260"/>
    </source>
</evidence>
<keyword evidence="2" id="KW-1185">Reference proteome</keyword>
<dbReference type="EMBL" id="JACOPN010000001">
    <property type="protein sequence ID" value="MBC5716177.1"/>
    <property type="molecule type" value="Genomic_DNA"/>
</dbReference>
<organism evidence="1 2">
    <name type="scientific">Flintibacter faecis</name>
    <dbReference type="NCBI Taxonomy" id="2763047"/>
    <lineage>
        <taxon>Bacteria</taxon>
        <taxon>Bacillati</taxon>
        <taxon>Bacillota</taxon>
        <taxon>Clostridia</taxon>
        <taxon>Eubacteriales</taxon>
        <taxon>Flintibacter</taxon>
    </lineage>
</organism>
<dbReference type="Gene3D" id="3.55.50.10">
    <property type="entry name" value="Baseplate protein-like domains"/>
    <property type="match status" value="1"/>
</dbReference>
<evidence type="ECO:0000313" key="1">
    <source>
        <dbReference type="EMBL" id="MBC5716177.1"/>
    </source>
</evidence>
<reference evidence="1" key="1">
    <citation type="submission" date="2020-08" db="EMBL/GenBank/DDBJ databases">
        <title>Genome public.</title>
        <authorList>
            <person name="Liu C."/>
            <person name="Sun Q."/>
        </authorList>
    </citation>
    <scope>NUCLEOTIDE SEQUENCE</scope>
    <source>
        <strain evidence="1">BX5</strain>
    </source>
</reference>
<name>A0A8J6M476_9FIRM</name>
<protein>
    <submittedName>
        <fullName evidence="1">Uncharacterized protein</fullName>
    </submittedName>
</protein>
<proteinExistence type="predicted"/>
<sequence>MRGYVTDAAGRQWLLPQPTAWRMEYTAGIPCDSFWMRCPWEAGSGTRPGDWPRFWAEHEGERVFTGVVDECQVEQSGGGSVLELSGRGMAALLLDNEALGEDYGAATMEDILRDHVRPYGIQTAAGANLPPVSPFSVATGSSEWSVVYDFARYYGGVAPRFDREGRLVLTGWPKGETRLIGNGTAVTELVYRDRRYGVLSQVLVRDRYSGQVETVTDGEFSAQGGMARRVMTMPGRSNFQTMRYTGRFQLERAKGERIRLEVEIGEAFSAWPGELVRVQRSGWDRNGLYRVAQSTVGMDGRGYWTRLELAPPDFVV</sequence>